<comment type="caution">
    <text evidence="11">The sequence shown here is derived from an EMBL/GenBank/DDBJ whole genome shotgun (WGS) entry which is preliminary data.</text>
</comment>
<dbReference type="Proteomes" id="UP000034246">
    <property type="component" value="Unassembled WGS sequence"/>
</dbReference>
<dbReference type="GO" id="GO:0019843">
    <property type="term" value="F:rRNA binding"/>
    <property type="evidence" value="ECO:0007669"/>
    <property type="project" value="UniProtKB-UniRule"/>
</dbReference>
<evidence type="ECO:0000259" key="10">
    <source>
        <dbReference type="PROSITE" id="PS50823"/>
    </source>
</evidence>
<dbReference type="Pfam" id="PF07650">
    <property type="entry name" value="KH_2"/>
    <property type="match status" value="1"/>
</dbReference>
<evidence type="ECO:0000256" key="1">
    <source>
        <dbReference type="ARBA" id="ARBA00010761"/>
    </source>
</evidence>
<dbReference type="InterPro" id="IPR036419">
    <property type="entry name" value="Ribosomal_S3_C_sf"/>
</dbReference>
<dbReference type="Gene3D" id="3.30.1140.32">
    <property type="entry name" value="Ribosomal protein S3, C-terminal domain"/>
    <property type="match status" value="1"/>
</dbReference>
<comment type="similarity">
    <text evidence="1 8 9">Belongs to the universal ribosomal protein uS3 family.</text>
</comment>
<dbReference type="GO" id="GO:0003729">
    <property type="term" value="F:mRNA binding"/>
    <property type="evidence" value="ECO:0007669"/>
    <property type="project" value="UniProtKB-UniRule"/>
</dbReference>
<dbReference type="GO" id="GO:0006412">
    <property type="term" value="P:translation"/>
    <property type="evidence" value="ECO:0007669"/>
    <property type="project" value="UniProtKB-UniRule"/>
</dbReference>
<keyword evidence="2 8" id="KW-0699">rRNA-binding</keyword>
<evidence type="ECO:0000256" key="2">
    <source>
        <dbReference type="ARBA" id="ARBA00022730"/>
    </source>
</evidence>
<dbReference type="SMART" id="SM00322">
    <property type="entry name" value="KH"/>
    <property type="match status" value="1"/>
</dbReference>
<dbReference type="InterPro" id="IPR001351">
    <property type="entry name" value="Ribosomal_uS3_C"/>
</dbReference>
<reference evidence="11 12" key="1">
    <citation type="journal article" date="2015" name="Nature">
        <title>rRNA introns, odd ribosomes, and small enigmatic genomes across a large radiation of phyla.</title>
        <authorList>
            <person name="Brown C.T."/>
            <person name="Hug L.A."/>
            <person name="Thomas B.C."/>
            <person name="Sharon I."/>
            <person name="Castelle C.J."/>
            <person name="Singh A."/>
            <person name="Wilkins M.J."/>
            <person name="Williams K.H."/>
            <person name="Banfield J.F."/>
        </authorList>
    </citation>
    <scope>NUCLEOTIDE SEQUENCE [LARGE SCALE GENOMIC DNA]</scope>
</reference>
<dbReference type="SUPFAM" id="SSF54821">
    <property type="entry name" value="Ribosomal protein S3 C-terminal domain"/>
    <property type="match status" value="1"/>
</dbReference>
<dbReference type="STRING" id="1618550.UT39_C0005G0017"/>
<evidence type="ECO:0000256" key="4">
    <source>
        <dbReference type="ARBA" id="ARBA00022980"/>
    </source>
</evidence>
<dbReference type="SUPFAM" id="SSF54814">
    <property type="entry name" value="Prokaryotic type KH domain (KH-domain type II)"/>
    <property type="match status" value="1"/>
</dbReference>
<dbReference type="GO" id="GO:0022627">
    <property type="term" value="C:cytosolic small ribosomal subunit"/>
    <property type="evidence" value="ECO:0007669"/>
    <property type="project" value="TreeGrafter"/>
</dbReference>
<dbReference type="PROSITE" id="PS50823">
    <property type="entry name" value="KH_TYPE_2"/>
    <property type="match status" value="1"/>
</dbReference>
<evidence type="ECO:0000256" key="7">
    <source>
        <dbReference type="ARBA" id="ARBA00035257"/>
    </source>
</evidence>
<dbReference type="Pfam" id="PF00189">
    <property type="entry name" value="Ribosomal_S3_C"/>
    <property type="match status" value="1"/>
</dbReference>
<evidence type="ECO:0000256" key="6">
    <source>
        <dbReference type="ARBA" id="ARBA00024998"/>
    </source>
</evidence>
<protein>
    <recommendedName>
        <fullName evidence="7 8">Small ribosomal subunit protein uS3</fullName>
    </recommendedName>
</protein>
<dbReference type="NCBIfam" id="TIGR01009">
    <property type="entry name" value="rpsC_bact"/>
    <property type="match status" value="1"/>
</dbReference>
<evidence type="ECO:0000256" key="9">
    <source>
        <dbReference type="RuleBase" id="RU003624"/>
    </source>
</evidence>
<keyword evidence="3 8" id="KW-0694">RNA-binding</keyword>
<gene>
    <name evidence="8" type="primary">rpsC</name>
    <name evidence="11" type="ORF">UT39_C0005G0017</name>
</gene>
<dbReference type="InterPro" id="IPR009019">
    <property type="entry name" value="KH_sf_prok-type"/>
</dbReference>
<dbReference type="Gene3D" id="3.30.300.20">
    <property type="match status" value="1"/>
</dbReference>
<comment type="function">
    <text evidence="6 8">Binds the lower part of the 30S subunit head. Binds mRNA in the 70S ribosome, positioning it for translation.</text>
</comment>
<dbReference type="EMBL" id="LBWP01000005">
    <property type="protein sequence ID" value="KKR11582.1"/>
    <property type="molecule type" value="Genomic_DNA"/>
</dbReference>
<evidence type="ECO:0000256" key="5">
    <source>
        <dbReference type="ARBA" id="ARBA00023274"/>
    </source>
</evidence>
<dbReference type="PANTHER" id="PTHR11760">
    <property type="entry name" value="30S/40S RIBOSOMAL PROTEIN S3"/>
    <property type="match status" value="1"/>
</dbReference>
<proteinExistence type="inferred from homology"/>
<organism evidence="11 12">
    <name type="scientific">Candidatus Woesebacteria bacterium GW2011_GWA1_39_21</name>
    <dbReference type="NCBI Taxonomy" id="1618550"/>
    <lineage>
        <taxon>Bacteria</taxon>
        <taxon>Candidatus Woeseibacteriota</taxon>
    </lineage>
</organism>
<dbReference type="InterPro" id="IPR005704">
    <property type="entry name" value="Ribosomal_uS3_bac-typ"/>
</dbReference>
<dbReference type="InterPro" id="IPR004087">
    <property type="entry name" value="KH_dom"/>
</dbReference>
<dbReference type="InterPro" id="IPR004044">
    <property type="entry name" value="KH_dom_type_2"/>
</dbReference>
<dbReference type="GO" id="GO:0003735">
    <property type="term" value="F:structural constituent of ribosome"/>
    <property type="evidence" value="ECO:0007669"/>
    <property type="project" value="InterPro"/>
</dbReference>
<dbReference type="InterPro" id="IPR015946">
    <property type="entry name" value="KH_dom-like_a/b"/>
</dbReference>
<dbReference type="FunFam" id="3.30.300.20:FF:000001">
    <property type="entry name" value="30S ribosomal protein S3"/>
    <property type="match status" value="1"/>
</dbReference>
<accession>A0A0G0RD15</accession>
<evidence type="ECO:0000256" key="8">
    <source>
        <dbReference type="HAMAP-Rule" id="MF_01309"/>
    </source>
</evidence>
<dbReference type="PANTHER" id="PTHR11760:SF19">
    <property type="entry name" value="SMALL RIBOSOMAL SUBUNIT PROTEIN US3C"/>
    <property type="match status" value="1"/>
</dbReference>
<name>A0A0G0RD15_9BACT</name>
<dbReference type="CDD" id="cd02412">
    <property type="entry name" value="KH-II_30S_S3"/>
    <property type="match status" value="1"/>
</dbReference>
<dbReference type="InterPro" id="IPR018280">
    <property type="entry name" value="Ribosomal_uS3_CS"/>
</dbReference>
<dbReference type="PROSITE" id="PS00548">
    <property type="entry name" value="RIBOSOMAL_S3"/>
    <property type="match status" value="1"/>
</dbReference>
<keyword evidence="5 8" id="KW-0687">Ribonucleoprotein</keyword>
<dbReference type="PATRIC" id="fig|1618550.3.peg.397"/>
<evidence type="ECO:0000313" key="12">
    <source>
        <dbReference type="Proteomes" id="UP000034246"/>
    </source>
</evidence>
<evidence type="ECO:0000313" key="11">
    <source>
        <dbReference type="EMBL" id="KKR11582.1"/>
    </source>
</evidence>
<comment type="subunit">
    <text evidence="8">Part of the 30S ribosomal subunit. Forms a tight complex with proteins S10 and S14.</text>
</comment>
<dbReference type="AlphaFoldDB" id="A0A0G0RD15"/>
<dbReference type="HAMAP" id="MF_01309_B">
    <property type="entry name" value="Ribosomal_uS3_B"/>
    <property type="match status" value="1"/>
</dbReference>
<evidence type="ECO:0000256" key="3">
    <source>
        <dbReference type="ARBA" id="ARBA00022884"/>
    </source>
</evidence>
<feature type="domain" description="KH type-2" evidence="10">
    <location>
        <begin position="39"/>
        <end position="116"/>
    </location>
</feature>
<dbReference type="InterPro" id="IPR057258">
    <property type="entry name" value="Ribosomal_uS3"/>
</dbReference>
<keyword evidence="4 8" id="KW-0689">Ribosomal protein</keyword>
<sequence length="216" mass="24355">MGQKVNPVGFRVGTFSPWKSRWFQDDKNYRTNLLEDINLRKTLFRKLKTAGVSLIEIERLPKSIVLTLTVARPGVVIGRGGTGIEEIKRFIVSEIEKVGGKNVKDVKIDLKVNEVKNPELSAHLVADRIALDLERRMPYRKVVSKTLDRVMQSGALGIKVVLAGRIQGAEISRTEKFHKGSVPLQSLREDIEYAQVPALTKRGYVGVKVYIHRKPE</sequence>